<dbReference type="AlphaFoldDB" id="A0AAV0ZUB9"/>
<sequence length="153" mass="16823">MKVALERSEGMFREQTAMLDAEREMLTLEKEKSGKLTEEGELLRADRDRLAAEVERLGKQVEEMNATLQPAEDEPEDIVALKSRAELVAHIRLLEVDCVGALEDRFNSAVDQLSLLNHGLVTVGIGHTHRIVGGVIVPPPDSPSADNDDSVEV</sequence>
<accession>A0AAV0ZUB9</accession>
<feature type="coiled-coil region" evidence="1">
    <location>
        <begin position="47"/>
        <end position="74"/>
    </location>
</feature>
<gene>
    <name evidence="2" type="ORF">VFH_II176880</name>
</gene>
<keyword evidence="1" id="KW-0175">Coiled coil</keyword>
<evidence type="ECO:0000313" key="3">
    <source>
        <dbReference type="Proteomes" id="UP001157006"/>
    </source>
</evidence>
<keyword evidence="3" id="KW-1185">Reference proteome</keyword>
<reference evidence="2 3" key="1">
    <citation type="submission" date="2023-01" db="EMBL/GenBank/DDBJ databases">
        <authorList>
            <person name="Kreplak J."/>
        </authorList>
    </citation>
    <scope>NUCLEOTIDE SEQUENCE [LARGE SCALE GENOMIC DNA]</scope>
</reference>
<name>A0AAV0ZUB9_VICFA</name>
<protein>
    <submittedName>
        <fullName evidence="2">Uncharacterized protein</fullName>
    </submittedName>
</protein>
<proteinExistence type="predicted"/>
<evidence type="ECO:0000313" key="2">
    <source>
        <dbReference type="EMBL" id="CAI8599477.1"/>
    </source>
</evidence>
<evidence type="ECO:0000256" key="1">
    <source>
        <dbReference type="SAM" id="Coils"/>
    </source>
</evidence>
<dbReference type="Proteomes" id="UP001157006">
    <property type="component" value="Chromosome 2"/>
</dbReference>
<dbReference type="EMBL" id="OX451737">
    <property type="protein sequence ID" value="CAI8599477.1"/>
    <property type="molecule type" value="Genomic_DNA"/>
</dbReference>
<organism evidence="2 3">
    <name type="scientific">Vicia faba</name>
    <name type="common">Broad bean</name>
    <name type="synonym">Faba vulgaris</name>
    <dbReference type="NCBI Taxonomy" id="3906"/>
    <lineage>
        <taxon>Eukaryota</taxon>
        <taxon>Viridiplantae</taxon>
        <taxon>Streptophyta</taxon>
        <taxon>Embryophyta</taxon>
        <taxon>Tracheophyta</taxon>
        <taxon>Spermatophyta</taxon>
        <taxon>Magnoliopsida</taxon>
        <taxon>eudicotyledons</taxon>
        <taxon>Gunneridae</taxon>
        <taxon>Pentapetalae</taxon>
        <taxon>rosids</taxon>
        <taxon>fabids</taxon>
        <taxon>Fabales</taxon>
        <taxon>Fabaceae</taxon>
        <taxon>Papilionoideae</taxon>
        <taxon>50 kb inversion clade</taxon>
        <taxon>NPAAA clade</taxon>
        <taxon>Hologalegina</taxon>
        <taxon>IRL clade</taxon>
        <taxon>Fabeae</taxon>
        <taxon>Vicia</taxon>
    </lineage>
</organism>